<comment type="caution">
    <text evidence="10">The sequence shown here is derived from an EMBL/GenBank/DDBJ whole genome shotgun (WGS) entry which is preliminary data.</text>
</comment>
<feature type="transmembrane region" description="Helical" evidence="8">
    <location>
        <begin position="106"/>
        <end position="124"/>
    </location>
</feature>
<feature type="transmembrane region" description="Helical" evidence="8">
    <location>
        <begin position="136"/>
        <end position="154"/>
    </location>
</feature>
<dbReference type="PROSITE" id="PS50850">
    <property type="entry name" value="MFS"/>
    <property type="match status" value="1"/>
</dbReference>
<dbReference type="InterPro" id="IPR001958">
    <property type="entry name" value="Tet-R_TetA/multi-R_MdtG-like"/>
</dbReference>
<feature type="compositionally biased region" description="Low complexity" evidence="7">
    <location>
        <begin position="274"/>
        <end position="284"/>
    </location>
</feature>
<dbReference type="PANTHER" id="PTHR23506:SF23">
    <property type="entry name" value="GH10249P"/>
    <property type="match status" value="1"/>
</dbReference>
<evidence type="ECO:0000259" key="9">
    <source>
        <dbReference type="PROSITE" id="PS50850"/>
    </source>
</evidence>
<feature type="transmembrane region" description="Helical" evidence="8">
    <location>
        <begin position="491"/>
        <end position="514"/>
    </location>
</feature>
<feature type="transmembrane region" description="Helical" evidence="8">
    <location>
        <begin position="347"/>
        <end position="371"/>
    </location>
</feature>
<feature type="transmembrane region" description="Helical" evidence="8">
    <location>
        <begin position="407"/>
        <end position="426"/>
    </location>
</feature>
<feature type="transmembrane region" description="Helical" evidence="8">
    <location>
        <begin position="383"/>
        <end position="401"/>
    </location>
</feature>
<keyword evidence="5 8" id="KW-1133">Transmembrane helix</keyword>
<evidence type="ECO:0000256" key="8">
    <source>
        <dbReference type="SAM" id="Phobius"/>
    </source>
</evidence>
<feature type="domain" description="Major facilitator superfamily (MFS) profile" evidence="9">
    <location>
        <begin position="34"/>
        <end position="513"/>
    </location>
</feature>
<dbReference type="InterPro" id="IPR050930">
    <property type="entry name" value="MFS_Vesicular_Transporter"/>
</dbReference>
<keyword evidence="4 8" id="KW-0812">Transmembrane</keyword>
<dbReference type="Gene3D" id="1.20.1250.20">
    <property type="entry name" value="MFS general substrate transporter like domains"/>
    <property type="match status" value="2"/>
</dbReference>
<reference evidence="10 11" key="1">
    <citation type="submission" date="2023-01" db="EMBL/GenBank/DDBJ databases">
        <title>Analysis of 21 Apiospora genomes using comparative genomics revels a genus with tremendous synthesis potential of carbohydrate active enzymes and secondary metabolites.</title>
        <authorList>
            <person name="Sorensen T."/>
        </authorList>
    </citation>
    <scope>NUCLEOTIDE SEQUENCE [LARGE SCALE GENOMIC DNA]</scope>
    <source>
        <strain evidence="10 11">CBS 83171</strain>
    </source>
</reference>
<keyword evidence="11" id="KW-1185">Reference proteome</keyword>
<feature type="region of interest" description="Disordered" evidence="7">
    <location>
        <begin position="229"/>
        <end position="284"/>
    </location>
</feature>
<dbReference type="SUPFAM" id="SSF103473">
    <property type="entry name" value="MFS general substrate transporter"/>
    <property type="match status" value="1"/>
</dbReference>
<feature type="transmembrane region" description="Helical" evidence="8">
    <location>
        <begin position="30"/>
        <end position="52"/>
    </location>
</feature>
<feature type="transmembrane region" description="Helical" evidence="8">
    <location>
        <begin position="72"/>
        <end position="94"/>
    </location>
</feature>
<comment type="similarity">
    <text evidence="2">Belongs to the major facilitator superfamily. Vesicular transporter family.</text>
</comment>
<evidence type="ECO:0000256" key="7">
    <source>
        <dbReference type="SAM" id="MobiDB-lite"/>
    </source>
</evidence>
<dbReference type="InterPro" id="IPR011701">
    <property type="entry name" value="MFS"/>
</dbReference>
<feature type="transmembrane region" description="Helical" evidence="8">
    <location>
        <begin position="166"/>
        <end position="188"/>
    </location>
</feature>
<evidence type="ECO:0000313" key="11">
    <source>
        <dbReference type="Proteomes" id="UP001446871"/>
    </source>
</evidence>
<feature type="compositionally biased region" description="Low complexity" evidence="7">
    <location>
        <begin position="229"/>
        <end position="239"/>
    </location>
</feature>
<comment type="subcellular location">
    <subcellularLocation>
        <location evidence="1">Membrane</location>
        <topology evidence="1">Multi-pass membrane protein</topology>
    </subcellularLocation>
</comment>
<keyword evidence="6 8" id="KW-0472">Membrane</keyword>
<proteinExistence type="inferred from homology"/>
<sequence>MLQVGSSKADSSKESNSSQQSWRLEKIRSASWFISVVVNLAALTDSMFFGLIVPFLPNLLKSRIGLVDDAEIQVWNSVLVGVYGGAVFIGSPIFGWYADRAKSRKLPLLLGYVSLAASTVLLHLGKSLALLVLGRILQGLSSACVSSVGFAILFDAFGTEEAGGAMGWVAASLDAGGFIGPALAGVLFSAGGESAVFIFAYAFIVFDILLGLLVILDRKQPDLKMPLASSLPASASPSDSDSESDSEDSSTAVSSTVVSDSEDNNGSKSEKSSSSENVSALEKSKQQQQQQEQLSFTTDSRPAGVSFRRLMLNPRLVAAFTGWLVVGSFETAFDSVLPIFVEQTYHWAVLGAGLIFLGFYLPGIIVSPICGYIMDRVRNSPRILCTLGFALAGPSFILLGLAEGPGISQQALLCVLLSLVGIGTGLSGPPLLKEVGTVVELAERENPGAYGPKGATARAYGVHNAAFAIGNLLGPVLAGAMKAAYGWGVMGWVFGVMSIAMGAVTMCSLEGWIWESTSISFARFRKTRHIGSAEIEVEEAV</sequence>
<dbReference type="Proteomes" id="UP001446871">
    <property type="component" value="Unassembled WGS sequence"/>
</dbReference>
<dbReference type="Pfam" id="PF07690">
    <property type="entry name" value="MFS_1"/>
    <property type="match status" value="1"/>
</dbReference>
<gene>
    <name evidence="10" type="ORF">PG996_011452</name>
</gene>
<dbReference type="EMBL" id="JAQQWM010000007">
    <property type="protein sequence ID" value="KAK8057515.1"/>
    <property type="molecule type" value="Genomic_DNA"/>
</dbReference>
<evidence type="ECO:0000256" key="5">
    <source>
        <dbReference type="ARBA" id="ARBA00022989"/>
    </source>
</evidence>
<evidence type="ECO:0000313" key="10">
    <source>
        <dbReference type="EMBL" id="KAK8057515.1"/>
    </source>
</evidence>
<keyword evidence="3" id="KW-0813">Transport</keyword>
<evidence type="ECO:0000256" key="6">
    <source>
        <dbReference type="ARBA" id="ARBA00023136"/>
    </source>
</evidence>
<accession>A0ABR1UHF2</accession>
<name>A0ABR1UHF2_9PEZI</name>
<feature type="transmembrane region" description="Helical" evidence="8">
    <location>
        <begin position="316"/>
        <end position="341"/>
    </location>
</feature>
<evidence type="ECO:0000256" key="1">
    <source>
        <dbReference type="ARBA" id="ARBA00004141"/>
    </source>
</evidence>
<dbReference type="PANTHER" id="PTHR23506">
    <property type="entry name" value="GH10249P"/>
    <property type="match status" value="1"/>
</dbReference>
<evidence type="ECO:0000256" key="2">
    <source>
        <dbReference type="ARBA" id="ARBA00006829"/>
    </source>
</evidence>
<dbReference type="InterPro" id="IPR036259">
    <property type="entry name" value="MFS_trans_sf"/>
</dbReference>
<feature type="transmembrane region" description="Helical" evidence="8">
    <location>
        <begin position="465"/>
        <end position="485"/>
    </location>
</feature>
<dbReference type="InterPro" id="IPR020846">
    <property type="entry name" value="MFS_dom"/>
</dbReference>
<feature type="compositionally biased region" description="Low complexity" evidence="7">
    <location>
        <begin position="249"/>
        <end position="267"/>
    </location>
</feature>
<evidence type="ECO:0000256" key="3">
    <source>
        <dbReference type="ARBA" id="ARBA00022448"/>
    </source>
</evidence>
<dbReference type="PRINTS" id="PR01035">
    <property type="entry name" value="TCRTETA"/>
</dbReference>
<dbReference type="CDD" id="cd17325">
    <property type="entry name" value="MFS_MdtG_SLC18_like"/>
    <property type="match status" value="1"/>
</dbReference>
<evidence type="ECO:0000256" key="4">
    <source>
        <dbReference type="ARBA" id="ARBA00022692"/>
    </source>
</evidence>
<feature type="transmembrane region" description="Helical" evidence="8">
    <location>
        <begin position="194"/>
        <end position="216"/>
    </location>
</feature>
<organism evidence="10 11">
    <name type="scientific">Apiospora saccharicola</name>
    <dbReference type="NCBI Taxonomy" id="335842"/>
    <lineage>
        <taxon>Eukaryota</taxon>
        <taxon>Fungi</taxon>
        <taxon>Dikarya</taxon>
        <taxon>Ascomycota</taxon>
        <taxon>Pezizomycotina</taxon>
        <taxon>Sordariomycetes</taxon>
        <taxon>Xylariomycetidae</taxon>
        <taxon>Amphisphaeriales</taxon>
        <taxon>Apiosporaceae</taxon>
        <taxon>Apiospora</taxon>
    </lineage>
</organism>
<protein>
    <submittedName>
        <fullName evidence="10">MFS general substrate transporter</fullName>
    </submittedName>
</protein>